<name>A0AAW1EGV6_ZOAVI</name>
<evidence type="ECO:0000313" key="3">
    <source>
        <dbReference type="Proteomes" id="UP001488805"/>
    </source>
</evidence>
<evidence type="ECO:0000313" key="2">
    <source>
        <dbReference type="EMBL" id="KAK9520899.1"/>
    </source>
</evidence>
<dbReference type="Proteomes" id="UP001488805">
    <property type="component" value="Unassembled WGS sequence"/>
</dbReference>
<dbReference type="AlphaFoldDB" id="A0AAW1EGV6"/>
<feature type="compositionally biased region" description="Basic and acidic residues" evidence="1">
    <location>
        <begin position="62"/>
        <end position="71"/>
    </location>
</feature>
<protein>
    <submittedName>
        <fullName evidence="2">Uncharacterized protein</fullName>
    </submittedName>
</protein>
<evidence type="ECO:0000256" key="1">
    <source>
        <dbReference type="SAM" id="MobiDB-lite"/>
    </source>
</evidence>
<dbReference type="EMBL" id="JBCEZU010000329">
    <property type="protein sequence ID" value="KAK9520899.1"/>
    <property type="molecule type" value="Genomic_DNA"/>
</dbReference>
<gene>
    <name evidence="2" type="ORF">VZT92_020757</name>
</gene>
<organism evidence="2 3">
    <name type="scientific">Zoarces viviparus</name>
    <name type="common">Viviparous eelpout</name>
    <name type="synonym">Blennius viviparus</name>
    <dbReference type="NCBI Taxonomy" id="48416"/>
    <lineage>
        <taxon>Eukaryota</taxon>
        <taxon>Metazoa</taxon>
        <taxon>Chordata</taxon>
        <taxon>Craniata</taxon>
        <taxon>Vertebrata</taxon>
        <taxon>Euteleostomi</taxon>
        <taxon>Actinopterygii</taxon>
        <taxon>Neopterygii</taxon>
        <taxon>Teleostei</taxon>
        <taxon>Neoteleostei</taxon>
        <taxon>Acanthomorphata</taxon>
        <taxon>Eupercaria</taxon>
        <taxon>Perciformes</taxon>
        <taxon>Cottioidei</taxon>
        <taxon>Zoarcales</taxon>
        <taxon>Zoarcidae</taxon>
        <taxon>Zoarcinae</taxon>
        <taxon>Zoarces</taxon>
    </lineage>
</organism>
<proteinExistence type="predicted"/>
<feature type="region of interest" description="Disordered" evidence="1">
    <location>
        <begin position="41"/>
        <end position="71"/>
    </location>
</feature>
<accession>A0AAW1EGV6</accession>
<keyword evidence="3" id="KW-1185">Reference proteome</keyword>
<reference evidence="2 3" key="1">
    <citation type="journal article" date="2024" name="Genome Biol. Evol.">
        <title>Chromosome-level genome assembly of the viviparous eelpout Zoarces viviparus.</title>
        <authorList>
            <person name="Fuhrmann N."/>
            <person name="Brasseur M.V."/>
            <person name="Bakowski C.E."/>
            <person name="Podsiadlowski L."/>
            <person name="Prost S."/>
            <person name="Krehenwinkel H."/>
            <person name="Mayer C."/>
        </authorList>
    </citation>
    <scope>NUCLEOTIDE SEQUENCE [LARGE SCALE GENOMIC DNA]</scope>
    <source>
        <strain evidence="2">NO-MEL_2022_Ind0_liver</strain>
    </source>
</reference>
<sequence length="71" mass="7546">MQLRCLGFGWWKTPVPGVTAGWWKAGSNLCNSSIRGFADQVASRPSPGTRLLTEGLSPSLRADARSTPDGA</sequence>
<comment type="caution">
    <text evidence="2">The sequence shown here is derived from an EMBL/GenBank/DDBJ whole genome shotgun (WGS) entry which is preliminary data.</text>
</comment>